<dbReference type="Proteomes" id="UP000319160">
    <property type="component" value="Unassembled WGS sequence"/>
</dbReference>
<keyword evidence="2" id="KW-1185">Reference proteome</keyword>
<evidence type="ECO:0000313" key="2">
    <source>
        <dbReference type="Proteomes" id="UP000319160"/>
    </source>
</evidence>
<gene>
    <name evidence="1" type="ORF">FHL15_000201</name>
</gene>
<reference evidence="2" key="1">
    <citation type="submission" date="2019-06" db="EMBL/GenBank/DDBJ databases">
        <title>Draft genome sequence of the griseofulvin-producing fungus Xylaria cubensis strain G536.</title>
        <authorList>
            <person name="Mead M.E."/>
            <person name="Raja H.A."/>
            <person name="Steenwyk J.L."/>
            <person name="Knowles S.L."/>
            <person name="Oberlies N.H."/>
            <person name="Rokas A."/>
        </authorList>
    </citation>
    <scope>NUCLEOTIDE SEQUENCE [LARGE SCALE GENOMIC DNA]</scope>
    <source>
        <strain evidence="2">G536</strain>
    </source>
</reference>
<name>A0A553IF84_9PEZI</name>
<dbReference type="AlphaFoldDB" id="A0A553IF84"/>
<comment type="caution">
    <text evidence="1">The sequence shown here is derived from an EMBL/GenBank/DDBJ whole genome shotgun (WGS) entry which is preliminary data.</text>
</comment>
<proteinExistence type="predicted"/>
<accession>A0A553IF84</accession>
<organism evidence="1 2">
    <name type="scientific">Xylaria flabelliformis</name>
    <dbReference type="NCBI Taxonomy" id="2512241"/>
    <lineage>
        <taxon>Eukaryota</taxon>
        <taxon>Fungi</taxon>
        <taxon>Dikarya</taxon>
        <taxon>Ascomycota</taxon>
        <taxon>Pezizomycotina</taxon>
        <taxon>Sordariomycetes</taxon>
        <taxon>Xylariomycetidae</taxon>
        <taxon>Xylariales</taxon>
        <taxon>Xylariaceae</taxon>
        <taxon>Xylaria</taxon>
    </lineage>
</organism>
<dbReference type="OrthoDB" id="4755657at2759"/>
<sequence>MRRPAYKFSRYVDHYCDECQHDLTGLMDHYCPCSHDEARRGDHNCACDHIVPLGDDHWCPCPHTLSISFISEKLSDEIDVDARKRVAKVLAKDSTEIEKWLSSNHD</sequence>
<evidence type="ECO:0000313" key="1">
    <source>
        <dbReference type="EMBL" id="TRX98859.1"/>
    </source>
</evidence>
<protein>
    <submittedName>
        <fullName evidence="1">Uncharacterized protein</fullName>
    </submittedName>
</protein>
<dbReference type="EMBL" id="VFLP01000001">
    <property type="protein sequence ID" value="TRX98859.1"/>
    <property type="molecule type" value="Genomic_DNA"/>
</dbReference>